<reference evidence="5" key="1">
    <citation type="submission" date="2021-01" db="EMBL/GenBank/DDBJ databases">
        <title>Whole genome shotgun sequence of Dactylosporangium siamense NBRC 106093.</title>
        <authorList>
            <person name="Komaki H."/>
            <person name="Tamura T."/>
        </authorList>
    </citation>
    <scope>NUCLEOTIDE SEQUENCE</scope>
    <source>
        <strain evidence="5">NBRC 106093</strain>
    </source>
</reference>
<dbReference type="InterPro" id="IPR025110">
    <property type="entry name" value="AMP-bd_C"/>
</dbReference>
<dbReference type="EMBL" id="BONQ01000032">
    <property type="protein sequence ID" value="GIG44142.1"/>
    <property type="molecule type" value="Genomic_DNA"/>
</dbReference>
<dbReference type="Gene3D" id="3.30.300.30">
    <property type="match status" value="1"/>
</dbReference>
<dbReference type="Pfam" id="PF13193">
    <property type="entry name" value="AMP-binding_C"/>
    <property type="match status" value="1"/>
</dbReference>
<dbReference type="FunFam" id="3.30.300.30:FF:000008">
    <property type="entry name" value="2,3-dihydroxybenzoate-AMP ligase"/>
    <property type="match status" value="1"/>
</dbReference>
<evidence type="ECO:0000256" key="1">
    <source>
        <dbReference type="ARBA" id="ARBA00006432"/>
    </source>
</evidence>
<protein>
    <submittedName>
        <fullName evidence="5">Fatty-acyl-CoA synthase</fullName>
    </submittedName>
</protein>
<dbReference type="PANTHER" id="PTHR43201:SF5">
    <property type="entry name" value="MEDIUM-CHAIN ACYL-COA LIGASE ACSF2, MITOCHONDRIAL"/>
    <property type="match status" value="1"/>
</dbReference>
<dbReference type="AlphaFoldDB" id="A0A919U738"/>
<keyword evidence="6" id="KW-1185">Reference proteome</keyword>
<evidence type="ECO:0000313" key="6">
    <source>
        <dbReference type="Proteomes" id="UP000660611"/>
    </source>
</evidence>
<evidence type="ECO:0000313" key="5">
    <source>
        <dbReference type="EMBL" id="GIG44142.1"/>
    </source>
</evidence>
<sequence length="548" mass="59559">MPEDSYARGSTGVALLGDTIGANLDRTAARVGDHEALVECASGRRWTYSQLNADVDACALGLDALGVHMGDRVGIWSPNCAEWVFVQYGTAKLGAILVNINPAYRTHELAYVLRQAGISVLVAAPQFKTSDYRAMVAEVRGDCPDLRDVVFLGDPEWERLLATGRAADRGRLAERAGQLSADDAINIQYTSGTTGFPKGATLSHHNLLNNGFFVGEGCGYTEADRICIPVPYYHCFGMGMGNLGATTHGATMVIPAPGFDPAATLQAVQDERCTSLYGVPTMFIAELALPNFADYDLSSLRTGIMAGSPCPVEVMKRVVSEMGMTQVTICYGMTETSPVSTQTGADDDLDRRTSTVGRVHPHLEIKVADPDTGETVPRGETGEFRTRGYSVMRGYWNEPDKTADAIDADGWMRTGDLAVMDDAGYVNIVGRIKDMVIRGGENVYPREIEEFLYTHPDIADAQVIGVPDERYGEELMAWVQLRPGAPPLTAESLRQFCHGKLAHYKIPRYVKIVDAFPMTVTGKVRKVEMREVSVDELGLQDAAAIRNA</sequence>
<dbReference type="RefSeq" id="WP_203845991.1">
    <property type="nucleotide sequence ID" value="NZ_BAAAVW010000006.1"/>
</dbReference>
<dbReference type="PROSITE" id="PS00455">
    <property type="entry name" value="AMP_BINDING"/>
    <property type="match status" value="1"/>
</dbReference>
<dbReference type="InterPro" id="IPR045851">
    <property type="entry name" value="AMP-bd_C_sf"/>
</dbReference>
<dbReference type="GO" id="GO:0006631">
    <property type="term" value="P:fatty acid metabolic process"/>
    <property type="evidence" value="ECO:0007669"/>
    <property type="project" value="TreeGrafter"/>
</dbReference>
<evidence type="ECO:0000256" key="2">
    <source>
        <dbReference type="ARBA" id="ARBA00022598"/>
    </source>
</evidence>
<dbReference type="InterPro" id="IPR020845">
    <property type="entry name" value="AMP-binding_CS"/>
</dbReference>
<dbReference type="Proteomes" id="UP000660611">
    <property type="component" value="Unassembled WGS sequence"/>
</dbReference>
<dbReference type="Gene3D" id="3.40.50.12780">
    <property type="entry name" value="N-terminal domain of ligase-like"/>
    <property type="match status" value="1"/>
</dbReference>
<gene>
    <name evidence="5" type="ORF">Dsi01nite_021830</name>
</gene>
<comment type="similarity">
    <text evidence="1">Belongs to the ATP-dependent AMP-binding enzyme family.</text>
</comment>
<organism evidence="5 6">
    <name type="scientific">Dactylosporangium siamense</name>
    <dbReference type="NCBI Taxonomy" id="685454"/>
    <lineage>
        <taxon>Bacteria</taxon>
        <taxon>Bacillati</taxon>
        <taxon>Actinomycetota</taxon>
        <taxon>Actinomycetes</taxon>
        <taxon>Micromonosporales</taxon>
        <taxon>Micromonosporaceae</taxon>
        <taxon>Dactylosporangium</taxon>
    </lineage>
</organism>
<feature type="domain" description="AMP-dependent synthetase/ligase" evidence="3">
    <location>
        <begin position="24"/>
        <end position="396"/>
    </location>
</feature>
<dbReference type="InterPro" id="IPR000873">
    <property type="entry name" value="AMP-dep_synth/lig_dom"/>
</dbReference>
<name>A0A919U738_9ACTN</name>
<comment type="caution">
    <text evidence="5">The sequence shown here is derived from an EMBL/GenBank/DDBJ whole genome shotgun (WGS) entry which is preliminary data.</text>
</comment>
<dbReference type="PANTHER" id="PTHR43201">
    <property type="entry name" value="ACYL-COA SYNTHETASE"/>
    <property type="match status" value="1"/>
</dbReference>
<dbReference type="GO" id="GO:0031956">
    <property type="term" value="F:medium-chain fatty acid-CoA ligase activity"/>
    <property type="evidence" value="ECO:0007669"/>
    <property type="project" value="TreeGrafter"/>
</dbReference>
<evidence type="ECO:0000259" key="4">
    <source>
        <dbReference type="Pfam" id="PF13193"/>
    </source>
</evidence>
<evidence type="ECO:0000259" key="3">
    <source>
        <dbReference type="Pfam" id="PF00501"/>
    </source>
</evidence>
<dbReference type="Pfam" id="PF00501">
    <property type="entry name" value="AMP-binding"/>
    <property type="match status" value="1"/>
</dbReference>
<dbReference type="InterPro" id="IPR042099">
    <property type="entry name" value="ANL_N_sf"/>
</dbReference>
<accession>A0A919U738</accession>
<proteinExistence type="inferred from homology"/>
<keyword evidence="2" id="KW-0436">Ligase</keyword>
<dbReference type="CDD" id="cd05917">
    <property type="entry name" value="FACL_like_2"/>
    <property type="match status" value="1"/>
</dbReference>
<dbReference type="SUPFAM" id="SSF56801">
    <property type="entry name" value="Acetyl-CoA synthetase-like"/>
    <property type="match status" value="1"/>
</dbReference>
<dbReference type="FunFam" id="3.40.50.12780:FF:000003">
    <property type="entry name" value="Long-chain-fatty-acid--CoA ligase FadD"/>
    <property type="match status" value="1"/>
</dbReference>
<feature type="domain" description="AMP-binding enzyme C-terminal" evidence="4">
    <location>
        <begin position="447"/>
        <end position="523"/>
    </location>
</feature>